<dbReference type="EMBL" id="JAAOYM010000001">
    <property type="protein sequence ID" value="NIJ10398.1"/>
    <property type="molecule type" value="Genomic_DNA"/>
</dbReference>
<dbReference type="RefSeq" id="WP_167166482.1">
    <property type="nucleotide sequence ID" value="NZ_JAAOYM010000001.1"/>
</dbReference>
<feature type="transmembrane region" description="Helical" evidence="1">
    <location>
        <begin position="238"/>
        <end position="256"/>
    </location>
</feature>
<dbReference type="AlphaFoldDB" id="A0A7X5ULU7"/>
<proteinExistence type="predicted"/>
<feature type="transmembrane region" description="Helical" evidence="1">
    <location>
        <begin position="117"/>
        <end position="138"/>
    </location>
</feature>
<evidence type="ECO:0008006" key="4">
    <source>
        <dbReference type="Google" id="ProtNLM"/>
    </source>
</evidence>
<evidence type="ECO:0000313" key="3">
    <source>
        <dbReference type="Proteomes" id="UP000545493"/>
    </source>
</evidence>
<protein>
    <recommendedName>
        <fullName evidence="4">NnrS family protein</fullName>
    </recommendedName>
</protein>
<feature type="transmembrane region" description="Helical" evidence="1">
    <location>
        <begin position="41"/>
        <end position="60"/>
    </location>
</feature>
<feature type="transmembrane region" description="Helical" evidence="1">
    <location>
        <begin position="144"/>
        <end position="161"/>
    </location>
</feature>
<name>A0A7X5ULU7_9PSEU</name>
<evidence type="ECO:0000256" key="1">
    <source>
        <dbReference type="SAM" id="Phobius"/>
    </source>
</evidence>
<feature type="transmembrane region" description="Helical" evidence="1">
    <location>
        <begin position="268"/>
        <end position="289"/>
    </location>
</feature>
<sequence>MTDSRVLTTALLLGGGIALLLGLDAALLLLDLPAPLRWSRLAEVHGMLLVLSFVGTLVALERAIALGRWWSLLSPAFLGAGGLALISPAPLWLGGWSLVLGTAVLVASYLPLWARQLALPVLVQAGGAVLACGAALLWLGGVEVPALLPWLAGFLVLTIVGERMELARVAVRAARVEATVVALCALAAAGALASLLWAGPGHALFGAALLGLAGWLARHDVARHTVRASGLPRFTASWLLAGYAWLAVAGAIWLLAPDWTTGRTYDAVVHAVFLGFVMSMVFAHAPVILPAVLRRPLPYRPVLYLPAVLLHGSLLLRVLLGDLRGQGWALRAGGALNIVALLLFVVVAAALVLTPRTKAAQATVRQP</sequence>
<feature type="transmembrane region" description="Helical" evidence="1">
    <location>
        <begin position="332"/>
        <end position="353"/>
    </location>
</feature>
<organism evidence="2 3">
    <name type="scientific">Saccharomonospora amisosensis</name>
    <dbReference type="NCBI Taxonomy" id="1128677"/>
    <lineage>
        <taxon>Bacteria</taxon>
        <taxon>Bacillati</taxon>
        <taxon>Actinomycetota</taxon>
        <taxon>Actinomycetes</taxon>
        <taxon>Pseudonocardiales</taxon>
        <taxon>Pseudonocardiaceae</taxon>
        <taxon>Saccharomonospora</taxon>
    </lineage>
</organism>
<gene>
    <name evidence="2" type="ORF">FHU38_000742</name>
</gene>
<accession>A0A7X5ULU7</accession>
<feature type="transmembrane region" description="Helical" evidence="1">
    <location>
        <begin position="92"/>
        <end position="110"/>
    </location>
</feature>
<keyword evidence="1" id="KW-0812">Transmembrane</keyword>
<reference evidence="2 3" key="1">
    <citation type="submission" date="2020-03" db="EMBL/GenBank/DDBJ databases">
        <title>Sequencing the genomes of 1000 actinobacteria strains.</title>
        <authorList>
            <person name="Klenk H.-P."/>
        </authorList>
    </citation>
    <scope>NUCLEOTIDE SEQUENCE [LARGE SCALE GENOMIC DNA]</scope>
    <source>
        <strain evidence="2 3">DSM 45685</strain>
    </source>
</reference>
<feature type="transmembrane region" description="Helical" evidence="1">
    <location>
        <begin position="173"/>
        <end position="193"/>
    </location>
</feature>
<dbReference type="Proteomes" id="UP000545493">
    <property type="component" value="Unassembled WGS sequence"/>
</dbReference>
<keyword evidence="3" id="KW-1185">Reference proteome</keyword>
<feature type="transmembrane region" description="Helical" evidence="1">
    <location>
        <begin position="67"/>
        <end position="86"/>
    </location>
</feature>
<feature type="transmembrane region" description="Helical" evidence="1">
    <location>
        <begin position="301"/>
        <end position="320"/>
    </location>
</feature>
<comment type="caution">
    <text evidence="2">The sequence shown here is derived from an EMBL/GenBank/DDBJ whole genome shotgun (WGS) entry which is preliminary data.</text>
</comment>
<feature type="transmembrane region" description="Helical" evidence="1">
    <location>
        <begin position="199"/>
        <end position="217"/>
    </location>
</feature>
<keyword evidence="1" id="KW-1133">Transmembrane helix</keyword>
<keyword evidence="1" id="KW-0472">Membrane</keyword>
<evidence type="ECO:0000313" key="2">
    <source>
        <dbReference type="EMBL" id="NIJ10398.1"/>
    </source>
</evidence>